<dbReference type="AlphaFoldDB" id="A0AAX6H9K8"/>
<feature type="region of interest" description="Disordered" evidence="4">
    <location>
        <begin position="187"/>
        <end position="206"/>
    </location>
</feature>
<dbReference type="GO" id="GO:0005829">
    <property type="term" value="C:cytosol"/>
    <property type="evidence" value="ECO:0007669"/>
    <property type="project" value="TreeGrafter"/>
</dbReference>
<organism evidence="5 6">
    <name type="scientific">Iris pallida</name>
    <name type="common">Sweet iris</name>
    <dbReference type="NCBI Taxonomy" id="29817"/>
    <lineage>
        <taxon>Eukaryota</taxon>
        <taxon>Viridiplantae</taxon>
        <taxon>Streptophyta</taxon>
        <taxon>Embryophyta</taxon>
        <taxon>Tracheophyta</taxon>
        <taxon>Spermatophyta</taxon>
        <taxon>Magnoliopsida</taxon>
        <taxon>Liliopsida</taxon>
        <taxon>Asparagales</taxon>
        <taxon>Iridaceae</taxon>
        <taxon>Iridoideae</taxon>
        <taxon>Irideae</taxon>
        <taxon>Iris</taxon>
    </lineage>
</organism>
<feature type="compositionally biased region" description="Basic and acidic residues" evidence="4">
    <location>
        <begin position="802"/>
        <end position="835"/>
    </location>
</feature>
<evidence type="ECO:0000313" key="5">
    <source>
        <dbReference type="EMBL" id="KAJ6837719.1"/>
    </source>
</evidence>
<accession>A0AAX6H9K8</accession>
<dbReference type="Pfam" id="PF05701">
    <property type="entry name" value="WEMBL"/>
    <property type="match status" value="1"/>
</dbReference>
<dbReference type="PANTHER" id="PTHR32054">
    <property type="entry name" value="HEAVY CHAIN, PUTATIVE, EXPRESSED-RELATED-RELATED"/>
    <property type="match status" value="1"/>
</dbReference>
<keyword evidence="2 3" id="KW-0175">Coiled coil</keyword>
<dbReference type="InterPro" id="IPR008545">
    <property type="entry name" value="Web"/>
</dbReference>
<feature type="compositionally biased region" description="Low complexity" evidence="4">
    <location>
        <begin position="145"/>
        <end position="156"/>
    </location>
</feature>
<proteinExistence type="inferred from homology"/>
<dbReference type="GO" id="GO:0009904">
    <property type="term" value="P:chloroplast accumulation movement"/>
    <property type="evidence" value="ECO:0007669"/>
    <property type="project" value="TreeGrafter"/>
</dbReference>
<reference evidence="5" key="1">
    <citation type="journal article" date="2023" name="GigaByte">
        <title>Genome assembly of the bearded iris, Iris pallida Lam.</title>
        <authorList>
            <person name="Bruccoleri R.E."/>
            <person name="Oakeley E.J."/>
            <person name="Faust A.M.E."/>
            <person name="Altorfer M."/>
            <person name="Dessus-Babus S."/>
            <person name="Burckhardt D."/>
            <person name="Oertli M."/>
            <person name="Naumann U."/>
            <person name="Petersen F."/>
            <person name="Wong J."/>
        </authorList>
    </citation>
    <scope>NUCLEOTIDE SEQUENCE</scope>
    <source>
        <strain evidence="5">GSM-AAB239-AS_SAM_17_03QT</strain>
    </source>
</reference>
<dbReference type="GO" id="GO:0009903">
    <property type="term" value="P:chloroplast avoidance movement"/>
    <property type="evidence" value="ECO:0007669"/>
    <property type="project" value="TreeGrafter"/>
</dbReference>
<comment type="similarity">
    <text evidence="1">Belongs to the WEB family.</text>
</comment>
<feature type="region of interest" description="Disordered" evidence="4">
    <location>
        <begin position="257"/>
        <end position="282"/>
    </location>
</feature>
<name>A0AAX6H9K8_IRIPA</name>
<reference evidence="5" key="2">
    <citation type="submission" date="2023-04" db="EMBL/GenBank/DDBJ databases">
        <authorList>
            <person name="Bruccoleri R.E."/>
            <person name="Oakeley E.J."/>
            <person name="Faust A.-M."/>
            <person name="Dessus-Babus S."/>
            <person name="Altorfer M."/>
            <person name="Burckhardt D."/>
            <person name="Oertli M."/>
            <person name="Naumann U."/>
            <person name="Petersen F."/>
            <person name="Wong J."/>
        </authorList>
    </citation>
    <scope>NUCLEOTIDE SEQUENCE</scope>
    <source>
        <strain evidence="5">GSM-AAB239-AS_SAM_17_03QT</strain>
        <tissue evidence="5">Leaf</tissue>
    </source>
</reference>
<protein>
    <submittedName>
        <fullName evidence="5">Protein WEAK CHLOROPLAST MOVEMENT UNDER BLUE LIGHT 1-like</fullName>
    </submittedName>
</protein>
<evidence type="ECO:0000313" key="6">
    <source>
        <dbReference type="Proteomes" id="UP001140949"/>
    </source>
</evidence>
<dbReference type="EMBL" id="JANAVB010011200">
    <property type="protein sequence ID" value="KAJ6837719.1"/>
    <property type="molecule type" value="Genomic_DNA"/>
</dbReference>
<feature type="region of interest" description="Disordered" evidence="4">
    <location>
        <begin position="802"/>
        <end position="873"/>
    </location>
</feature>
<comment type="caution">
    <text evidence="5">The sequence shown here is derived from an EMBL/GenBank/DDBJ whole genome shotgun (WGS) entry which is preliminary data.</text>
</comment>
<evidence type="ECO:0000256" key="1">
    <source>
        <dbReference type="ARBA" id="ARBA00005485"/>
    </source>
</evidence>
<feature type="coiled-coil region" evidence="3">
    <location>
        <begin position="666"/>
        <end position="703"/>
    </location>
</feature>
<keyword evidence="6" id="KW-1185">Reference proteome</keyword>
<dbReference type="PANTHER" id="PTHR32054:SF31">
    <property type="entry name" value="PROTEIN WEAK CHLOROPLAST MOVEMENT UNDER BLUE LIGHT 1"/>
    <property type="match status" value="1"/>
</dbReference>
<evidence type="ECO:0000256" key="3">
    <source>
        <dbReference type="SAM" id="Coils"/>
    </source>
</evidence>
<feature type="compositionally biased region" description="Polar residues" evidence="4">
    <location>
        <begin position="261"/>
        <end position="282"/>
    </location>
</feature>
<feature type="region of interest" description="Disordered" evidence="4">
    <location>
        <begin position="1"/>
        <end position="78"/>
    </location>
</feature>
<evidence type="ECO:0000256" key="4">
    <source>
        <dbReference type="SAM" id="MobiDB-lite"/>
    </source>
</evidence>
<sequence length="911" mass="101151">MEDFKDDGLLSEASSQTTASGPEYLPTCPPPPTPTDIKNIVKEEGTHQSAENGSSLDPKSFLSEAPSHHSLPLNPKMPDLSEKLNETGTIPVTNTTLSAIDENVLSSNTSLYRSSSTTPNCPNVSEIIPEKTVILSSDVHSGPVPHSLESSPLSSEHSNETGIEVETASTVSSELHSIIPCLSLDHGTSISPENVNDPNTDSVSSRTFSPEFLGVPLHPQLKERCSDRIHRDMVIGDDTASDEIGKTEKLADELNHHQGETRSMQNESGKLENSSGHVSQPNINKGLVDTAAPFESVKEAVTKFGGIVDWKAHKAMTMERRKHVQLELENVREEIPNYKKQSEAVEEVKKEVLKELDATKRLIEELKLNLERAQTEESQAKQDSELAQLRIKEIEQGIAEEASIAAKTQIKVAKARHEEAVAELNSVKKELEELRENYLSVLNERDVAVRSADEALSTTKEIEKTVEDLTLELIASRELLESAHAAHLEAEEHRIGAALARDEDCLNWERELKQAKEELHQYSELLLSSKHLKNKLDKESTILLNLKSELAAYMDSRLNQESQSIEKEKGPHKIHQELEEIKTTIEKTKNEVVILRVAALSLKSELEKEKSGLASMRQREGMASVAAASLEGEIERTEEEIYVAVKKEKELRAKMVELPKLLQQVAQEAEQTKSGAKLARDELRKAKEEAEQAKATASTAEIRLLAAFKEIEAAEASEKLALLAVKALQESEGDDFTNGVTVPLVEYYSLSKRAHESEKLANERVISAIAQIEVAKESELKSLERLEEAYKVMMERKETLRAAQENSEKAKEGKLGVEQELRKWRAEHEQRRKASDAAQSGSNPSKSPPRRYGSGQMTSSKDPEIIHPGPNAKVFMVGNKGANNIPEVKRRKKSFFPRILMLLARKKAESL</sequence>
<gene>
    <name evidence="5" type="ORF">M6B38_323350</name>
</gene>
<feature type="coiled-coil region" evidence="3">
    <location>
        <begin position="314"/>
        <end position="444"/>
    </location>
</feature>
<feature type="region of interest" description="Disordered" evidence="4">
    <location>
        <begin position="141"/>
        <end position="165"/>
    </location>
</feature>
<evidence type="ECO:0000256" key="2">
    <source>
        <dbReference type="ARBA" id="ARBA00023054"/>
    </source>
</evidence>
<feature type="compositionally biased region" description="Polar residues" evidence="4">
    <location>
        <begin position="47"/>
        <end position="57"/>
    </location>
</feature>
<dbReference type="Proteomes" id="UP001140949">
    <property type="component" value="Unassembled WGS sequence"/>
</dbReference>